<dbReference type="InterPro" id="IPR001478">
    <property type="entry name" value="PDZ"/>
</dbReference>
<evidence type="ECO:0000256" key="1">
    <source>
        <dbReference type="SAM" id="MobiDB-lite"/>
    </source>
</evidence>
<keyword evidence="2" id="KW-0472">Membrane</keyword>
<evidence type="ECO:0000256" key="2">
    <source>
        <dbReference type="SAM" id="Phobius"/>
    </source>
</evidence>
<feature type="region of interest" description="Disordered" evidence="1">
    <location>
        <begin position="406"/>
        <end position="428"/>
    </location>
</feature>
<keyword evidence="2" id="KW-1133">Transmembrane helix</keyword>
<reference evidence="4" key="2">
    <citation type="submission" date="2020-09" db="EMBL/GenBank/DDBJ databases">
        <authorList>
            <person name="Sun Q."/>
            <person name="Ohkuma M."/>
        </authorList>
    </citation>
    <scope>NUCLEOTIDE SEQUENCE</scope>
    <source>
        <strain evidence="4">JCM 14719</strain>
    </source>
</reference>
<dbReference type="AlphaFoldDB" id="A0A8J3BCN6"/>
<dbReference type="SUPFAM" id="SSF50156">
    <property type="entry name" value="PDZ domain-like"/>
    <property type="match status" value="1"/>
</dbReference>
<proteinExistence type="predicted"/>
<evidence type="ECO:0000313" key="5">
    <source>
        <dbReference type="Proteomes" id="UP000637720"/>
    </source>
</evidence>
<reference evidence="4" key="1">
    <citation type="journal article" date="2014" name="Int. J. Syst. Evol. Microbiol.">
        <title>Complete genome sequence of Corynebacterium casei LMG S-19264T (=DSM 44701T), isolated from a smear-ripened cheese.</title>
        <authorList>
            <consortium name="US DOE Joint Genome Institute (JGI-PGF)"/>
            <person name="Walter F."/>
            <person name="Albersmeier A."/>
            <person name="Kalinowski J."/>
            <person name="Ruckert C."/>
        </authorList>
    </citation>
    <scope>NUCLEOTIDE SEQUENCE</scope>
    <source>
        <strain evidence="4">JCM 14719</strain>
    </source>
</reference>
<feature type="transmembrane region" description="Helical" evidence="2">
    <location>
        <begin position="6"/>
        <end position="25"/>
    </location>
</feature>
<name>A0A8J3BCN6_9BACI</name>
<feature type="domain" description="PDZ" evidence="3">
    <location>
        <begin position="297"/>
        <end position="353"/>
    </location>
</feature>
<feature type="transmembrane region" description="Helical" evidence="2">
    <location>
        <begin position="131"/>
        <end position="152"/>
    </location>
</feature>
<feature type="transmembrane region" description="Helical" evidence="2">
    <location>
        <begin position="73"/>
        <end position="91"/>
    </location>
</feature>
<keyword evidence="2" id="KW-0812">Transmembrane</keyword>
<dbReference type="InterPro" id="IPR041489">
    <property type="entry name" value="PDZ_6"/>
</dbReference>
<accession>A0A8J3BCN6</accession>
<feature type="transmembrane region" description="Helical" evidence="2">
    <location>
        <begin position="238"/>
        <end position="255"/>
    </location>
</feature>
<dbReference type="InterPro" id="IPR036034">
    <property type="entry name" value="PDZ_sf"/>
</dbReference>
<evidence type="ECO:0000259" key="3">
    <source>
        <dbReference type="PROSITE" id="PS50106"/>
    </source>
</evidence>
<evidence type="ECO:0000313" key="4">
    <source>
        <dbReference type="EMBL" id="GGJ94790.1"/>
    </source>
</evidence>
<sequence>MRIAVHPATFVFLALLAVFYARQVALERRLFFVRLHSVWRETLQSALLGIGGGVAASALLVGLGVVVHPQTLVAVWVVAVVLAFLRFRYLCLAYAGGLVGFAAALAQLVPGVFAVSPLAPLGRFLLQVDVPSLAALVAILHLVESALVFLHGGQGGTPLFLRSRRGKLVGGYAVQRLWLLPLLVVVPAAGGSGVSGPAWWPAFGSGAAGWTVAGLPALIGYSDLALTRTAREKARHAAGWLLAYSLILLGLAGWARAWLPAALLASAFAAVGHEALIRFGRWQERGRLPLFQHDAQGLRVLAVLPGSPAEAMGIVPGDRLRRVNGMEVRTRLDLHAALSRNRAHCRLEIVDRNGEVRLAQRAVYATDHHQLGILLAPDEDAPYYVDVEDTGLLGLRGRAGMRAARRFPEEARAKAAGGPRESSETASP</sequence>
<dbReference type="PROSITE" id="PS50106">
    <property type="entry name" value="PDZ"/>
    <property type="match status" value="1"/>
</dbReference>
<comment type="caution">
    <text evidence="4">The sequence shown here is derived from an EMBL/GenBank/DDBJ whole genome shotgun (WGS) entry which is preliminary data.</text>
</comment>
<dbReference type="Gene3D" id="2.30.42.10">
    <property type="match status" value="1"/>
</dbReference>
<organism evidence="4 5">
    <name type="scientific">Calditerricola satsumensis</name>
    <dbReference type="NCBI Taxonomy" id="373054"/>
    <lineage>
        <taxon>Bacteria</taxon>
        <taxon>Bacillati</taxon>
        <taxon>Bacillota</taxon>
        <taxon>Bacilli</taxon>
        <taxon>Bacillales</taxon>
        <taxon>Bacillaceae</taxon>
        <taxon>Calditerricola</taxon>
    </lineage>
</organism>
<feature type="transmembrane region" description="Helical" evidence="2">
    <location>
        <begin position="98"/>
        <end position="119"/>
    </location>
</feature>
<feature type="transmembrane region" description="Helical" evidence="2">
    <location>
        <begin position="46"/>
        <end position="67"/>
    </location>
</feature>
<feature type="transmembrane region" description="Helical" evidence="2">
    <location>
        <begin position="207"/>
        <end position="226"/>
    </location>
</feature>
<dbReference type="Pfam" id="PF17820">
    <property type="entry name" value="PDZ_6"/>
    <property type="match status" value="1"/>
</dbReference>
<feature type="transmembrane region" description="Helical" evidence="2">
    <location>
        <begin position="173"/>
        <end position="195"/>
    </location>
</feature>
<dbReference type="SMART" id="SM00228">
    <property type="entry name" value="PDZ"/>
    <property type="match status" value="1"/>
</dbReference>
<dbReference type="EMBL" id="BMOF01000006">
    <property type="protein sequence ID" value="GGJ94790.1"/>
    <property type="molecule type" value="Genomic_DNA"/>
</dbReference>
<keyword evidence="5" id="KW-1185">Reference proteome</keyword>
<gene>
    <name evidence="4" type="ORF">GCM10007043_05770</name>
</gene>
<protein>
    <submittedName>
        <fullName evidence="4">Membrane protein</fullName>
    </submittedName>
</protein>
<dbReference type="Proteomes" id="UP000637720">
    <property type="component" value="Unassembled WGS sequence"/>
</dbReference>